<dbReference type="Pfam" id="PF19660">
    <property type="entry name" value="DUF6163"/>
    <property type="match status" value="1"/>
</dbReference>
<keyword evidence="3" id="KW-1185">Reference proteome</keyword>
<evidence type="ECO:0000313" key="3">
    <source>
        <dbReference type="Proteomes" id="UP001181622"/>
    </source>
</evidence>
<accession>A0ABU1DAI7</accession>
<dbReference type="EMBL" id="JADBEO010000001">
    <property type="protein sequence ID" value="MDR4305127.1"/>
    <property type="molecule type" value="Genomic_DNA"/>
</dbReference>
<keyword evidence="1" id="KW-1133">Transmembrane helix</keyword>
<protein>
    <recommendedName>
        <fullName evidence="4">DoxX-like family</fullName>
    </recommendedName>
</protein>
<dbReference type="RefSeq" id="WP_309388175.1">
    <property type="nucleotide sequence ID" value="NZ_JADBEO010000001.1"/>
</dbReference>
<proteinExistence type="predicted"/>
<reference evidence="2" key="1">
    <citation type="submission" date="2020-10" db="EMBL/GenBank/DDBJ databases">
        <authorList>
            <person name="Abbas A."/>
            <person name="Razzaq R."/>
            <person name="Waqas M."/>
            <person name="Abbas N."/>
            <person name="Nielsen T.K."/>
            <person name="Hansen L.H."/>
            <person name="Hussain S."/>
            <person name="Shahid M."/>
        </authorList>
    </citation>
    <scope>NUCLEOTIDE SEQUENCE</scope>
    <source>
        <strain evidence="2">S14</strain>
    </source>
</reference>
<evidence type="ECO:0000256" key="1">
    <source>
        <dbReference type="SAM" id="Phobius"/>
    </source>
</evidence>
<keyword evidence="1" id="KW-0472">Membrane</keyword>
<evidence type="ECO:0000313" key="2">
    <source>
        <dbReference type="EMBL" id="MDR4305127.1"/>
    </source>
</evidence>
<organism evidence="2 3">
    <name type="scientific">Chelatococcus sambhunathii</name>
    <dbReference type="NCBI Taxonomy" id="363953"/>
    <lineage>
        <taxon>Bacteria</taxon>
        <taxon>Pseudomonadati</taxon>
        <taxon>Pseudomonadota</taxon>
        <taxon>Alphaproteobacteria</taxon>
        <taxon>Hyphomicrobiales</taxon>
        <taxon>Chelatococcaceae</taxon>
        <taxon>Chelatococcus</taxon>
    </lineage>
</organism>
<evidence type="ECO:0008006" key="4">
    <source>
        <dbReference type="Google" id="ProtNLM"/>
    </source>
</evidence>
<gene>
    <name evidence="2" type="ORF">IHQ68_00600</name>
</gene>
<dbReference type="InterPro" id="IPR046161">
    <property type="entry name" value="DUF6163"/>
</dbReference>
<sequence>MSVPDDDAFGPPPLSLRDSRFSAERTTRPWNWRLGVFLRSMAVIELLKGLAHWAGLIAAGGRPDALHGGAGWILGDALFAIADPVAAVGLWVGAAWGVAIWLIAAIAQIAASGLGGPSPADWFTISAVLFVMAVYIALSIKARREVP</sequence>
<feature type="transmembrane region" description="Helical" evidence="1">
    <location>
        <begin position="122"/>
        <end position="140"/>
    </location>
</feature>
<comment type="caution">
    <text evidence="2">The sequence shown here is derived from an EMBL/GenBank/DDBJ whole genome shotgun (WGS) entry which is preliminary data.</text>
</comment>
<dbReference type="Proteomes" id="UP001181622">
    <property type="component" value="Unassembled WGS sequence"/>
</dbReference>
<feature type="transmembrane region" description="Helical" evidence="1">
    <location>
        <begin position="88"/>
        <end position="110"/>
    </location>
</feature>
<keyword evidence="1" id="KW-0812">Transmembrane</keyword>
<name>A0ABU1DAI7_9HYPH</name>